<accession>A0A5E6WQ07</accession>
<proteinExistence type="predicted"/>
<protein>
    <recommendedName>
        <fullName evidence="1">Putative cytidine deaminase C-terminal domain-containing protein</fullName>
    </recommendedName>
</protein>
<feature type="domain" description="Putative cytidine deaminase C-terminal" evidence="1">
    <location>
        <begin position="78"/>
        <end position="210"/>
    </location>
</feature>
<name>A0A5E6WQ07_PSEFL</name>
<organism evidence="2 3">
    <name type="scientific">Pseudomonas fluorescens</name>
    <dbReference type="NCBI Taxonomy" id="294"/>
    <lineage>
        <taxon>Bacteria</taxon>
        <taxon>Pseudomonadati</taxon>
        <taxon>Pseudomonadota</taxon>
        <taxon>Gammaproteobacteria</taxon>
        <taxon>Pseudomonadales</taxon>
        <taxon>Pseudomonadaceae</taxon>
        <taxon>Pseudomonas</taxon>
    </lineage>
</organism>
<dbReference type="Proteomes" id="UP000327167">
    <property type="component" value="Unassembled WGS sequence"/>
</dbReference>
<evidence type="ECO:0000313" key="3">
    <source>
        <dbReference type="Proteomes" id="UP000327167"/>
    </source>
</evidence>
<dbReference type="InterPro" id="IPR057580">
    <property type="entry name" value="Deam_C"/>
</dbReference>
<gene>
    <name evidence="2" type="ORF">PS655_04853</name>
</gene>
<evidence type="ECO:0000259" key="1">
    <source>
        <dbReference type="Pfam" id="PF24241"/>
    </source>
</evidence>
<sequence length="210" mass="22452">MEPAEYAIFSKLPPAWKENYLSQPSWSLDVASSIQRVQTGDFSGAMDHYGYMLGEPSYWADLTLNMALALGGYVLKLAPAVTAEGRIGGEIFKDTNQTARPPSLANANEPTLISNRVTTKATSTKKVLPNGNMADAHAEIGVIQQAFTAGKTVGASMELRVSGKAVCGFCRGDIAAMANESGLSSLTIKELATGKTLYWRPGMKSVKEVK</sequence>
<evidence type="ECO:0000313" key="2">
    <source>
        <dbReference type="EMBL" id="VVN30765.1"/>
    </source>
</evidence>
<dbReference type="AlphaFoldDB" id="A0A5E6WQ07"/>
<dbReference type="Pfam" id="PF24241">
    <property type="entry name" value="Deam_C"/>
    <property type="match status" value="1"/>
</dbReference>
<dbReference type="EMBL" id="CABVHJ010000020">
    <property type="protein sequence ID" value="VVN30765.1"/>
    <property type="molecule type" value="Genomic_DNA"/>
</dbReference>
<reference evidence="2 3" key="1">
    <citation type="submission" date="2019-09" db="EMBL/GenBank/DDBJ databases">
        <authorList>
            <person name="Chandra G."/>
            <person name="Truman W A."/>
        </authorList>
    </citation>
    <scope>NUCLEOTIDE SEQUENCE [LARGE SCALE GENOMIC DNA]</scope>
    <source>
        <strain evidence="2">PS655</strain>
    </source>
</reference>